<name>A0AAD9V2W3_ACRCE</name>
<dbReference type="PANTHER" id="PTHR12753:SF0">
    <property type="entry name" value="ALPHA N-TERMINAL PROTEIN METHYLTRANSFERASE 1"/>
    <property type="match status" value="1"/>
</dbReference>
<dbReference type="GO" id="GO:0005737">
    <property type="term" value="C:cytoplasm"/>
    <property type="evidence" value="ECO:0007669"/>
    <property type="project" value="TreeGrafter"/>
</dbReference>
<dbReference type="EMBL" id="JARQWQ010000043">
    <property type="protein sequence ID" value="KAK2558755.1"/>
    <property type="molecule type" value="Genomic_DNA"/>
</dbReference>
<dbReference type="InterPro" id="IPR008576">
    <property type="entry name" value="MeTrfase_NTM1"/>
</dbReference>
<comment type="catalytic activity">
    <reaction evidence="10">
        <text>N-terminal L-alanyl-L-prolyl-L-lysyl-[protein] + 3 S-adenosyl-L-methionine = N-terminal N,N,N-trimethyl-L-alanyl-L-prolyl-L-lysyl-[protein] + 3 S-adenosyl-L-homocysteine + 3 H(+)</text>
        <dbReference type="Rhea" id="RHEA:54712"/>
        <dbReference type="Rhea" id="RHEA-COMP:13785"/>
        <dbReference type="Rhea" id="RHEA-COMP:13971"/>
        <dbReference type="ChEBI" id="CHEBI:15378"/>
        <dbReference type="ChEBI" id="CHEBI:57856"/>
        <dbReference type="ChEBI" id="CHEBI:59789"/>
        <dbReference type="ChEBI" id="CHEBI:138057"/>
        <dbReference type="ChEBI" id="CHEBI:138315"/>
        <dbReference type="EC" id="2.1.1.244"/>
    </reaction>
</comment>
<comment type="caution">
    <text evidence="11">The sequence shown here is derived from an EMBL/GenBank/DDBJ whole genome shotgun (WGS) entry which is preliminary data.</text>
</comment>
<evidence type="ECO:0000256" key="9">
    <source>
        <dbReference type="ARBA" id="ARBA00047885"/>
    </source>
</evidence>
<dbReference type="Pfam" id="PF05891">
    <property type="entry name" value="Methyltransf_PK"/>
    <property type="match status" value="1"/>
</dbReference>
<accession>A0AAD9V2W3</accession>
<evidence type="ECO:0000256" key="5">
    <source>
        <dbReference type="ARBA" id="ARBA00039112"/>
    </source>
</evidence>
<proteinExistence type="inferred from homology"/>
<dbReference type="GO" id="GO:0071885">
    <property type="term" value="F:N-terminal protein N-methyltransferase activity"/>
    <property type="evidence" value="ECO:0007669"/>
    <property type="project" value="UniProtKB-EC"/>
</dbReference>
<dbReference type="SUPFAM" id="SSF53335">
    <property type="entry name" value="S-adenosyl-L-methionine-dependent methyltransferases"/>
    <property type="match status" value="1"/>
</dbReference>
<evidence type="ECO:0000256" key="4">
    <source>
        <dbReference type="ARBA" id="ARBA00022691"/>
    </source>
</evidence>
<evidence type="ECO:0000256" key="3">
    <source>
        <dbReference type="ARBA" id="ARBA00022679"/>
    </source>
</evidence>
<comment type="similarity">
    <text evidence="1">Belongs to the methyltransferase superfamily. NTM1 family.</text>
</comment>
<keyword evidence="4" id="KW-0949">S-adenosyl-L-methionine</keyword>
<dbReference type="PANTHER" id="PTHR12753">
    <property type="entry name" value="AD-003 - RELATED"/>
    <property type="match status" value="1"/>
</dbReference>
<reference evidence="11" key="1">
    <citation type="journal article" date="2023" name="G3 (Bethesda)">
        <title>Whole genome assembly and annotation of the endangered Caribbean coral Acropora cervicornis.</title>
        <authorList>
            <person name="Selwyn J.D."/>
            <person name="Vollmer S.V."/>
        </authorList>
    </citation>
    <scope>NUCLEOTIDE SEQUENCE</scope>
    <source>
        <strain evidence="11">K2</strain>
    </source>
</reference>
<organism evidence="11 12">
    <name type="scientific">Acropora cervicornis</name>
    <name type="common">Staghorn coral</name>
    <dbReference type="NCBI Taxonomy" id="6130"/>
    <lineage>
        <taxon>Eukaryota</taxon>
        <taxon>Metazoa</taxon>
        <taxon>Cnidaria</taxon>
        <taxon>Anthozoa</taxon>
        <taxon>Hexacorallia</taxon>
        <taxon>Scleractinia</taxon>
        <taxon>Astrocoeniina</taxon>
        <taxon>Acroporidae</taxon>
        <taxon>Acropora</taxon>
    </lineage>
</organism>
<comment type="catalytic activity">
    <reaction evidence="9">
        <text>N-terminal L-prolyl-L-prolyl-L-lysyl-[protein] + 2 S-adenosyl-L-methionine = N-terminal N,N-dimethyl-L-prolyl-L-prolyl-L-lysyl-[protein] + 2 S-adenosyl-L-homocysteine + 2 H(+)</text>
        <dbReference type="Rhea" id="RHEA:54736"/>
        <dbReference type="Rhea" id="RHEA-COMP:13787"/>
        <dbReference type="Rhea" id="RHEA-COMP:13974"/>
        <dbReference type="ChEBI" id="CHEBI:15378"/>
        <dbReference type="ChEBI" id="CHEBI:57856"/>
        <dbReference type="ChEBI" id="CHEBI:59789"/>
        <dbReference type="ChEBI" id="CHEBI:138059"/>
        <dbReference type="ChEBI" id="CHEBI:138318"/>
        <dbReference type="EC" id="2.1.1.244"/>
    </reaction>
</comment>
<evidence type="ECO:0000256" key="8">
    <source>
        <dbReference type="ARBA" id="ARBA00047306"/>
    </source>
</evidence>
<dbReference type="InterPro" id="IPR029063">
    <property type="entry name" value="SAM-dependent_MTases_sf"/>
</dbReference>
<keyword evidence="2" id="KW-0489">Methyltransferase</keyword>
<dbReference type="EC" id="2.1.1.244" evidence="5"/>
<sequence length="272" mass="30566">MKGTRLKHQNIPATVNGMLGGYARISMTDITHSKRFLMKFLKLPDKLEEKPPKQKRIDPTDTLNDGSSFEVEPCVAVDCGAGIGRVTKNLLLPLFDTVDMGEKGDRVGHFYCKGLQDFEPEGGRYNVIWCQWVLGHLTDGDFVDFFKRCQKGLSPNGLICVKENITKTGVDLDSQDSSVTRSDKNLKKLFAKSCLIVIEEEVQKNFSKELYGVKIEGTLSDCFKAKNEMEQFTILLKLEGLTASISKNRKIDGPLSRRQLQQRFISPHTSIS</sequence>
<evidence type="ECO:0000256" key="7">
    <source>
        <dbReference type="ARBA" id="ARBA00043129"/>
    </source>
</evidence>
<evidence type="ECO:0000313" key="12">
    <source>
        <dbReference type="Proteomes" id="UP001249851"/>
    </source>
</evidence>
<reference evidence="11" key="2">
    <citation type="journal article" date="2023" name="Science">
        <title>Genomic signatures of disease resistance in endangered staghorn corals.</title>
        <authorList>
            <person name="Vollmer S.V."/>
            <person name="Selwyn J.D."/>
            <person name="Despard B.A."/>
            <person name="Roesel C.L."/>
        </authorList>
    </citation>
    <scope>NUCLEOTIDE SEQUENCE</scope>
    <source>
        <strain evidence="11">K2</strain>
    </source>
</reference>
<gene>
    <name evidence="11" type="ORF">P5673_018964</name>
</gene>
<keyword evidence="3" id="KW-0808">Transferase</keyword>
<evidence type="ECO:0000256" key="1">
    <source>
        <dbReference type="ARBA" id="ARBA00009059"/>
    </source>
</evidence>
<protein>
    <recommendedName>
        <fullName evidence="6">Alpha N-terminal protein methyltransferase 1</fullName>
        <ecNumber evidence="5">2.1.1.244</ecNumber>
    </recommendedName>
    <alternativeName>
        <fullName evidence="7">X-Pro-Lys N-terminal protein methyltransferase 1</fullName>
    </alternativeName>
</protein>
<evidence type="ECO:0000313" key="11">
    <source>
        <dbReference type="EMBL" id="KAK2558755.1"/>
    </source>
</evidence>
<dbReference type="AlphaFoldDB" id="A0AAD9V2W3"/>
<dbReference type="GO" id="GO:0032259">
    <property type="term" value="P:methylation"/>
    <property type="evidence" value="ECO:0007669"/>
    <property type="project" value="UniProtKB-KW"/>
</dbReference>
<evidence type="ECO:0000256" key="10">
    <source>
        <dbReference type="ARBA" id="ARBA00048167"/>
    </source>
</evidence>
<keyword evidence="12" id="KW-1185">Reference proteome</keyword>
<dbReference type="Proteomes" id="UP001249851">
    <property type="component" value="Unassembled WGS sequence"/>
</dbReference>
<dbReference type="Gene3D" id="3.40.50.150">
    <property type="entry name" value="Vaccinia Virus protein VP39"/>
    <property type="match status" value="1"/>
</dbReference>
<comment type="catalytic activity">
    <reaction evidence="8">
        <text>N-terminal L-seryl-L-prolyl-L-lysyl-[protein] + 3 S-adenosyl-L-methionine = N-terminal N,N,N-trimethyl-L-seryl-L-prolyl-L-lysyl-[protein] + 3 S-adenosyl-L-homocysteine + 3 H(+)</text>
        <dbReference type="Rhea" id="RHEA:54724"/>
        <dbReference type="Rhea" id="RHEA-COMP:13789"/>
        <dbReference type="Rhea" id="RHEA-COMP:13973"/>
        <dbReference type="ChEBI" id="CHEBI:15378"/>
        <dbReference type="ChEBI" id="CHEBI:57856"/>
        <dbReference type="ChEBI" id="CHEBI:59789"/>
        <dbReference type="ChEBI" id="CHEBI:138061"/>
        <dbReference type="ChEBI" id="CHEBI:138317"/>
        <dbReference type="EC" id="2.1.1.244"/>
    </reaction>
</comment>
<evidence type="ECO:0000256" key="6">
    <source>
        <dbReference type="ARBA" id="ARBA00039449"/>
    </source>
</evidence>
<evidence type="ECO:0000256" key="2">
    <source>
        <dbReference type="ARBA" id="ARBA00022603"/>
    </source>
</evidence>